<dbReference type="PIRSF" id="PIRSF004982">
    <property type="entry name" value="SlP"/>
    <property type="match status" value="1"/>
</dbReference>
<dbReference type="GO" id="GO:0019867">
    <property type="term" value="C:outer membrane"/>
    <property type="evidence" value="ECO:0007669"/>
    <property type="project" value="InterPro"/>
</dbReference>
<dbReference type="AlphaFoldDB" id="D5C4X8"/>
<sequence length="164" mass="17558">MKLVFLMLAALGLGSCATAPKLETAGAAQDLAPPEVAANFDAYQGQRVVWGGLIVNHTSLAESTMLEVLAYPLSGNLEPKTQAQPLGRFILQSDSFLEPIDYSPGREMTVVGSITKTTTGRIGEMEYTYPVLRPEQIYLWPREKEAGGGGRTGFHFGIGVGIGL</sequence>
<gene>
    <name evidence="2" type="ordered locus">Nhal_0194</name>
</gene>
<proteinExistence type="predicted"/>
<evidence type="ECO:0000256" key="1">
    <source>
        <dbReference type="SAM" id="SignalP"/>
    </source>
</evidence>
<reference evidence="3" key="1">
    <citation type="submission" date="2010-04" db="EMBL/GenBank/DDBJ databases">
        <title>Complete genome sequence of Nitrosococcus halophilus Nc4, a salt-adapted, aerobic obligate ammonia-oxidizing sulfur purple bacterium.</title>
        <authorList>
            <consortium name="US DOE Joint Genome Institute"/>
            <person name="Campbell M.A."/>
            <person name="Malfatti S.A."/>
            <person name="Chain P.S.G."/>
            <person name="Heidelberg J.F."/>
            <person name="Ward B.B."/>
            <person name="Klotz M.G."/>
        </authorList>
    </citation>
    <scope>NUCLEOTIDE SEQUENCE [LARGE SCALE GENOMIC DNA]</scope>
    <source>
        <strain evidence="3">Nc4</strain>
    </source>
</reference>
<accession>D5C4X8</accession>
<dbReference type="KEGG" id="nhl:Nhal_0194"/>
<keyword evidence="3" id="KW-1185">Reference proteome</keyword>
<dbReference type="RefSeq" id="WP_013031297.1">
    <property type="nucleotide sequence ID" value="NC_013960.1"/>
</dbReference>
<feature type="chain" id="PRO_5003069528" evidence="1">
    <location>
        <begin position="20"/>
        <end position="164"/>
    </location>
</feature>
<dbReference type="OrthoDB" id="5295757at2"/>
<protein>
    <submittedName>
        <fullName evidence="2">Outer membrane lipoprotein Slp</fullName>
    </submittedName>
</protein>
<dbReference type="STRING" id="472759.Nhal_0194"/>
<feature type="signal peptide" evidence="1">
    <location>
        <begin position="1"/>
        <end position="19"/>
    </location>
</feature>
<dbReference type="Proteomes" id="UP000001844">
    <property type="component" value="Chromosome"/>
</dbReference>
<evidence type="ECO:0000313" key="3">
    <source>
        <dbReference type="Proteomes" id="UP000001844"/>
    </source>
</evidence>
<keyword evidence="1" id="KW-0732">Signal</keyword>
<dbReference type="Pfam" id="PF03843">
    <property type="entry name" value="Slp"/>
    <property type="match status" value="1"/>
</dbReference>
<keyword evidence="2" id="KW-0449">Lipoprotein</keyword>
<evidence type="ECO:0000313" key="2">
    <source>
        <dbReference type="EMBL" id="ADE13401.1"/>
    </source>
</evidence>
<name>D5C4X8_NITHN</name>
<dbReference type="PANTHER" id="PTHR37530:SF1">
    <property type="entry name" value="OUTER MEMBRANE PROTEIN SLP"/>
    <property type="match status" value="1"/>
</dbReference>
<dbReference type="HOGENOM" id="CLU_100924_3_0_6"/>
<dbReference type="eggNOG" id="COG3065">
    <property type="taxonomic scope" value="Bacteria"/>
</dbReference>
<organism evidence="2 3">
    <name type="scientific">Nitrosococcus halophilus (strain Nc4)</name>
    <dbReference type="NCBI Taxonomy" id="472759"/>
    <lineage>
        <taxon>Bacteria</taxon>
        <taxon>Pseudomonadati</taxon>
        <taxon>Pseudomonadota</taxon>
        <taxon>Gammaproteobacteria</taxon>
        <taxon>Chromatiales</taxon>
        <taxon>Chromatiaceae</taxon>
        <taxon>Nitrosococcus</taxon>
    </lineage>
</organism>
<dbReference type="PANTHER" id="PTHR37530">
    <property type="entry name" value="OUTER MEMBRANE PROTEIN SLP"/>
    <property type="match status" value="1"/>
</dbReference>
<dbReference type="EMBL" id="CP001798">
    <property type="protein sequence ID" value="ADE13401.1"/>
    <property type="molecule type" value="Genomic_DNA"/>
</dbReference>
<dbReference type="PROSITE" id="PS51257">
    <property type="entry name" value="PROKAR_LIPOPROTEIN"/>
    <property type="match status" value="1"/>
</dbReference>
<dbReference type="InterPro" id="IPR004658">
    <property type="entry name" value="OMP_Slp"/>
</dbReference>